<dbReference type="Proteomes" id="UP001061991">
    <property type="component" value="Plasmid p_unnamed3"/>
</dbReference>
<reference evidence="1" key="1">
    <citation type="submission" date="2022-09" db="EMBL/GenBank/DDBJ databases">
        <title>Interaction between co-microsymbionts with complementary sets of symbiotic genes in legume-rhizobium systems.</title>
        <authorList>
            <person name="Safronova V."/>
            <person name="Sazanova A."/>
            <person name="Afonin A."/>
            <person name="Chirak E."/>
        </authorList>
    </citation>
    <scope>NUCLEOTIDE SEQUENCE</scope>
    <source>
        <strain evidence="1">A18/3m</strain>
    </source>
</reference>
<keyword evidence="1" id="KW-0614">Plasmid</keyword>
<proteinExistence type="predicted"/>
<protein>
    <submittedName>
        <fullName evidence="1">Alcohol dehydrogenase catalytic domain-containing protein</fullName>
    </submittedName>
</protein>
<geneLocation type="plasmid" evidence="1 2">
    <name>p_unnamed3</name>
</geneLocation>
<keyword evidence="2" id="KW-1185">Reference proteome</keyword>
<name>A0ACD4CW26_9HYPH</name>
<organism evidence="1 2">
    <name type="scientific">Phyllobacterium zundukense</name>
    <dbReference type="NCBI Taxonomy" id="1867719"/>
    <lineage>
        <taxon>Bacteria</taxon>
        <taxon>Pseudomonadati</taxon>
        <taxon>Pseudomonadota</taxon>
        <taxon>Alphaproteobacteria</taxon>
        <taxon>Hyphomicrobiales</taxon>
        <taxon>Phyllobacteriaceae</taxon>
        <taxon>Phyllobacterium</taxon>
    </lineage>
</organism>
<dbReference type="EMBL" id="CP104970">
    <property type="protein sequence ID" value="UXN57803.1"/>
    <property type="molecule type" value="Genomic_DNA"/>
</dbReference>
<gene>
    <name evidence="1" type="ORF">N8E88_03125</name>
</gene>
<sequence length="343" mass="36148">MSLDKLFDSAPEGKMNAVRITQDHKISVIETTIPKISAGEVLVKPVCCGICGTDLHILRHGFVGTNYPVTPGHEFAGHVVAVGSEVRNVKEGDFVAVDPNVVCGTCRWCRSGRPNLCIHLSPIGVGRPGAAAEYVATPSQNAFKVNEAIGHGIAALIEPLACALHAVESSQGIKDRRVLVLGSGTMGLLIALTSKAFGAGSVTLSDPATAKQNIARQAGIEDARGPESLNGELFDVVFEAAGVPAALRQALQSIEKTGALVQVGVHDADAIASFNPFKLYEQEFRFIGSNSCADKFAAAVDLMADIHDKASLLIGESFPVWSFAEAVQSMEAAKSVKTQLRFS</sequence>
<evidence type="ECO:0000313" key="1">
    <source>
        <dbReference type="EMBL" id="UXN57803.1"/>
    </source>
</evidence>
<evidence type="ECO:0000313" key="2">
    <source>
        <dbReference type="Proteomes" id="UP001061991"/>
    </source>
</evidence>
<accession>A0ACD4CW26</accession>